<dbReference type="PANTHER" id="PTHR34605">
    <property type="entry name" value="PHAGE_INTEGRASE DOMAIN-CONTAINING PROTEIN"/>
    <property type="match status" value="1"/>
</dbReference>
<dbReference type="InterPro" id="IPR011010">
    <property type="entry name" value="DNA_brk_join_enz"/>
</dbReference>
<dbReference type="Gene3D" id="1.10.443.10">
    <property type="entry name" value="Intergrase catalytic core"/>
    <property type="match status" value="1"/>
</dbReference>
<reference evidence="3 4" key="1">
    <citation type="submission" date="2014-06" db="EMBL/GenBank/DDBJ databases">
        <authorList>
            <consortium name="DOE Joint Genome Institute"/>
            <person name="Kuo A."/>
            <person name="Kohler A."/>
            <person name="Nagy L.G."/>
            <person name="Floudas D."/>
            <person name="Copeland A."/>
            <person name="Barry K.W."/>
            <person name="Cichocki N."/>
            <person name="Veneault-Fourrey C."/>
            <person name="LaButti K."/>
            <person name="Lindquist E.A."/>
            <person name="Lipzen A."/>
            <person name="Lundell T."/>
            <person name="Morin E."/>
            <person name="Murat C."/>
            <person name="Sun H."/>
            <person name="Tunlid A."/>
            <person name="Henrissat B."/>
            <person name="Grigoriev I.V."/>
            <person name="Hibbett D.S."/>
            <person name="Martin F."/>
            <person name="Nordberg H.P."/>
            <person name="Cantor M.N."/>
            <person name="Hua S.X."/>
        </authorList>
    </citation>
    <scope>NUCLEOTIDE SEQUENCE [LARGE SCALE GENOMIC DNA]</scope>
    <source>
        <strain evidence="3 4">ATCC 200175</strain>
    </source>
</reference>
<dbReference type="HOGENOM" id="CLU_003292_2_2_1"/>
<protein>
    <recommendedName>
        <fullName evidence="5">DNA breaking-rejoining enzyme</fullName>
    </recommendedName>
</protein>
<dbReference type="EMBL" id="KN819427">
    <property type="protein sequence ID" value="KIJ09900.1"/>
    <property type="molecule type" value="Genomic_DNA"/>
</dbReference>
<gene>
    <name evidence="3" type="ORF">PAXINDRAFT_86812</name>
</gene>
<dbReference type="GO" id="GO:0003677">
    <property type="term" value="F:DNA binding"/>
    <property type="evidence" value="ECO:0007669"/>
    <property type="project" value="UniProtKB-KW"/>
</dbReference>
<dbReference type="Proteomes" id="UP000053647">
    <property type="component" value="Unassembled WGS sequence"/>
</dbReference>
<keyword evidence="1" id="KW-0238">DNA-binding</keyword>
<organism evidence="3 4">
    <name type="scientific">Paxillus involutus ATCC 200175</name>
    <dbReference type="NCBI Taxonomy" id="664439"/>
    <lineage>
        <taxon>Eukaryota</taxon>
        <taxon>Fungi</taxon>
        <taxon>Dikarya</taxon>
        <taxon>Basidiomycota</taxon>
        <taxon>Agaricomycotina</taxon>
        <taxon>Agaricomycetes</taxon>
        <taxon>Agaricomycetidae</taxon>
        <taxon>Boletales</taxon>
        <taxon>Paxilineae</taxon>
        <taxon>Paxillaceae</taxon>
        <taxon>Paxillus</taxon>
    </lineage>
</organism>
<dbReference type="SUPFAM" id="SSF56349">
    <property type="entry name" value="DNA breaking-rejoining enzymes"/>
    <property type="match status" value="1"/>
</dbReference>
<keyword evidence="4" id="KW-1185">Reference proteome</keyword>
<evidence type="ECO:0000313" key="4">
    <source>
        <dbReference type="Proteomes" id="UP000053647"/>
    </source>
</evidence>
<accession>A0A0C9T2H4</accession>
<dbReference type="SUPFAM" id="SSF47823">
    <property type="entry name" value="lambda integrase-like, N-terminal domain"/>
    <property type="match status" value="1"/>
</dbReference>
<name>A0A0C9T2H4_PAXIN</name>
<dbReference type="InterPro" id="IPR010998">
    <property type="entry name" value="Integrase_recombinase_N"/>
</dbReference>
<dbReference type="InterPro" id="IPR013762">
    <property type="entry name" value="Integrase-like_cat_sf"/>
</dbReference>
<evidence type="ECO:0000256" key="2">
    <source>
        <dbReference type="ARBA" id="ARBA00023172"/>
    </source>
</evidence>
<evidence type="ECO:0008006" key="5">
    <source>
        <dbReference type="Google" id="ProtNLM"/>
    </source>
</evidence>
<dbReference type="AlphaFoldDB" id="A0A0C9T2H4"/>
<keyword evidence="2" id="KW-0233">DNA recombination</keyword>
<dbReference type="GO" id="GO:0015074">
    <property type="term" value="P:DNA integration"/>
    <property type="evidence" value="ECO:0007669"/>
    <property type="project" value="InterPro"/>
</dbReference>
<dbReference type="Gene3D" id="1.10.150.130">
    <property type="match status" value="1"/>
</dbReference>
<evidence type="ECO:0000256" key="1">
    <source>
        <dbReference type="ARBA" id="ARBA00023125"/>
    </source>
</evidence>
<dbReference type="PANTHER" id="PTHR34605:SF3">
    <property type="entry name" value="P CELL-TYPE AGGLUTINATION PROTEIN MAP4-LIKE-RELATED"/>
    <property type="match status" value="1"/>
</dbReference>
<proteinExistence type="predicted"/>
<sequence>PSPYQPHCLAKDRLHLWVPASPSARVAHPLSPDIISETALNRILEVIGVSWVDSTKELYGTGLLVFHFHCDLNNIPEPERCPIAHTTLLVFLSSCAGVYSGSTISNYAASIHAWHLLHGHPWTVGQNELKLTLQGASHLAPRASKRPKCPPMTIDDIKAIRAFLDLDDPGDVTVYACMVIIFYSVARLGEFTVTAISKFDPAKHVTHQNVFFLMDQNGLPVIKIALPSMKCAPEGEDVQCAPQRNYVSDPEAALKRHFSINPAPSNAHLFAWRHPKSGLRPLSRTHFISRITPIAKQCGLADLKGHSLWIGGTLFYLLKGIPFDVVKVMGRWAGEAFVLYLRHHALVLAPFLQANQPLLETFNHIAMPPVR</sequence>
<dbReference type="GO" id="GO:0006310">
    <property type="term" value="P:DNA recombination"/>
    <property type="evidence" value="ECO:0007669"/>
    <property type="project" value="UniProtKB-KW"/>
</dbReference>
<evidence type="ECO:0000313" key="3">
    <source>
        <dbReference type="EMBL" id="KIJ09900.1"/>
    </source>
</evidence>
<dbReference type="InterPro" id="IPR052925">
    <property type="entry name" value="Phage_Integrase-like_Recomb"/>
</dbReference>
<reference evidence="4" key="2">
    <citation type="submission" date="2015-01" db="EMBL/GenBank/DDBJ databases">
        <title>Evolutionary Origins and Diversification of the Mycorrhizal Mutualists.</title>
        <authorList>
            <consortium name="DOE Joint Genome Institute"/>
            <consortium name="Mycorrhizal Genomics Consortium"/>
            <person name="Kohler A."/>
            <person name="Kuo A."/>
            <person name="Nagy L.G."/>
            <person name="Floudas D."/>
            <person name="Copeland A."/>
            <person name="Barry K.W."/>
            <person name="Cichocki N."/>
            <person name="Veneault-Fourrey C."/>
            <person name="LaButti K."/>
            <person name="Lindquist E.A."/>
            <person name="Lipzen A."/>
            <person name="Lundell T."/>
            <person name="Morin E."/>
            <person name="Murat C."/>
            <person name="Riley R."/>
            <person name="Ohm R."/>
            <person name="Sun H."/>
            <person name="Tunlid A."/>
            <person name="Henrissat B."/>
            <person name="Grigoriev I.V."/>
            <person name="Hibbett D.S."/>
            <person name="Martin F."/>
        </authorList>
    </citation>
    <scope>NUCLEOTIDE SEQUENCE [LARGE SCALE GENOMIC DNA]</scope>
    <source>
        <strain evidence="4">ATCC 200175</strain>
    </source>
</reference>
<feature type="non-terminal residue" evidence="3">
    <location>
        <position position="1"/>
    </location>
</feature>
<dbReference type="OrthoDB" id="2678913at2759"/>